<feature type="binding site" evidence="3">
    <location>
        <position position="272"/>
    </location>
    <ligand>
        <name>Mg(2+)</name>
        <dbReference type="ChEBI" id="CHEBI:18420"/>
        <label>1</label>
    </ligand>
</feature>
<evidence type="ECO:0000256" key="2">
    <source>
        <dbReference type="ARBA" id="ARBA00022801"/>
    </source>
</evidence>
<dbReference type="GO" id="GO:0016787">
    <property type="term" value="F:hydrolase activity"/>
    <property type="evidence" value="ECO:0007669"/>
    <property type="project" value="UniProtKB-KW"/>
</dbReference>
<comment type="cofactor">
    <cofactor evidence="3">
        <name>Mg(2+)</name>
        <dbReference type="ChEBI" id="CHEBI:18420"/>
    </cofactor>
    <text evidence="3">Binds 2 magnesium ions per subunit.</text>
</comment>
<dbReference type="InterPro" id="IPR036705">
    <property type="entry name" value="Ribosyl_crysJ1_sf"/>
</dbReference>
<keyword evidence="3" id="KW-0479">Metal-binding</keyword>
<dbReference type="EMBL" id="VFMN01000001">
    <property type="protein sequence ID" value="TQJ08574.1"/>
    <property type="molecule type" value="Genomic_DNA"/>
</dbReference>
<feature type="binding site" evidence="3">
    <location>
        <position position="271"/>
    </location>
    <ligand>
        <name>Mg(2+)</name>
        <dbReference type="ChEBI" id="CHEBI:18420"/>
        <label>1</label>
    </ligand>
</feature>
<sequence length="320" mass="32721">MELDEGQRDRARGAVLGSAAGDALGAAYEFGTRALGDGPPRMLGGGLGNFAPGEWTDDTTMAWAVLDAAATYGDLRGAPALDAVASRFREWWESGPADIGNQTRSVLGLVGPSPTGAALTATSHALHERTGHTAGNGSLMRTGPVALAHLGDAAAAADAARAVGDLTHHDDRALEACALCTLAVRHAVVHGELDVRVGLGSLGADAAARWASWLDEAEQREPGSFSPNGFVVTALQAAWSAIAHTPVSPDDPPRHLADALETAIRIGDDTDTVAAIAGALLGARWGLSAVPAEWLGVLHGYPGLRADDLVALADRAVGHA</sequence>
<comment type="caution">
    <text evidence="4">The sequence shown here is derived from an EMBL/GenBank/DDBJ whole genome shotgun (WGS) entry which is preliminary data.</text>
</comment>
<dbReference type="InterPro" id="IPR005502">
    <property type="entry name" value="Ribosyl_crysJ1"/>
</dbReference>
<proteinExistence type="inferred from homology"/>
<dbReference type="PANTHER" id="PTHR16222:SF24">
    <property type="entry name" value="ADP-RIBOSYLHYDROLASE ARH3"/>
    <property type="match status" value="1"/>
</dbReference>
<dbReference type="GO" id="GO:0046872">
    <property type="term" value="F:metal ion binding"/>
    <property type="evidence" value="ECO:0007669"/>
    <property type="project" value="UniProtKB-KW"/>
</dbReference>
<keyword evidence="5" id="KW-1185">Reference proteome</keyword>
<dbReference type="Pfam" id="PF03747">
    <property type="entry name" value="ADP_ribosyl_GH"/>
    <property type="match status" value="1"/>
</dbReference>
<comment type="similarity">
    <text evidence="1">Belongs to the ADP-ribosylglycohydrolase family.</text>
</comment>
<dbReference type="PANTHER" id="PTHR16222">
    <property type="entry name" value="ADP-RIBOSYLGLYCOHYDROLASE"/>
    <property type="match status" value="1"/>
</dbReference>
<evidence type="ECO:0000313" key="5">
    <source>
        <dbReference type="Proteomes" id="UP000317893"/>
    </source>
</evidence>
<protein>
    <submittedName>
        <fullName evidence="4">ADP-ribosylglycohydrolase</fullName>
    </submittedName>
</protein>
<dbReference type="OrthoDB" id="9798107at2"/>
<feature type="binding site" evidence="3">
    <location>
        <position position="58"/>
    </location>
    <ligand>
        <name>Mg(2+)</name>
        <dbReference type="ChEBI" id="CHEBI:18420"/>
        <label>1</label>
    </ligand>
</feature>
<reference evidence="4 5" key="1">
    <citation type="submission" date="2019-06" db="EMBL/GenBank/DDBJ databases">
        <title>Sequencing the genomes of 1000 actinobacteria strains.</title>
        <authorList>
            <person name="Klenk H.-P."/>
        </authorList>
    </citation>
    <scope>NUCLEOTIDE SEQUENCE [LARGE SCALE GENOMIC DNA]</scope>
    <source>
        <strain evidence="4 5">DSM 18607</strain>
    </source>
</reference>
<dbReference type="RefSeq" id="WP_141848074.1">
    <property type="nucleotide sequence ID" value="NZ_BAAAPR010000004.1"/>
</dbReference>
<evidence type="ECO:0000313" key="4">
    <source>
        <dbReference type="EMBL" id="TQJ08574.1"/>
    </source>
</evidence>
<feature type="binding site" evidence="3">
    <location>
        <position position="57"/>
    </location>
    <ligand>
        <name>Mg(2+)</name>
        <dbReference type="ChEBI" id="CHEBI:18420"/>
        <label>1</label>
    </ligand>
</feature>
<feature type="binding site" evidence="3">
    <location>
        <position position="269"/>
    </location>
    <ligand>
        <name>Mg(2+)</name>
        <dbReference type="ChEBI" id="CHEBI:18420"/>
        <label>1</label>
    </ligand>
</feature>
<dbReference type="InterPro" id="IPR050792">
    <property type="entry name" value="ADP-ribosylglycohydrolase"/>
</dbReference>
<keyword evidence="3" id="KW-0460">Magnesium</keyword>
<name>A0A542E069_9MICO</name>
<dbReference type="SUPFAM" id="SSF101478">
    <property type="entry name" value="ADP-ribosylglycohydrolase"/>
    <property type="match status" value="1"/>
</dbReference>
<keyword evidence="2 4" id="KW-0378">Hydrolase</keyword>
<evidence type="ECO:0000256" key="1">
    <source>
        <dbReference type="ARBA" id="ARBA00010702"/>
    </source>
</evidence>
<evidence type="ECO:0000256" key="3">
    <source>
        <dbReference type="PIRSR" id="PIRSR605502-1"/>
    </source>
</evidence>
<feature type="binding site" evidence="3">
    <location>
        <position position="56"/>
    </location>
    <ligand>
        <name>Mg(2+)</name>
        <dbReference type="ChEBI" id="CHEBI:18420"/>
        <label>1</label>
    </ligand>
</feature>
<dbReference type="Gene3D" id="1.10.4080.10">
    <property type="entry name" value="ADP-ribosylation/Crystallin J1"/>
    <property type="match status" value="1"/>
</dbReference>
<dbReference type="Proteomes" id="UP000317893">
    <property type="component" value="Unassembled WGS sequence"/>
</dbReference>
<accession>A0A542E069</accession>
<gene>
    <name evidence="4" type="ORF">FB458_1664</name>
</gene>
<dbReference type="AlphaFoldDB" id="A0A542E069"/>
<organism evidence="4 5">
    <name type="scientific">Lapillicoccus jejuensis</name>
    <dbReference type="NCBI Taxonomy" id="402171"/>
    <lineage>
        <taxon>Bacteria</taxon>
        <taxon>Bacillati</taxon>
        <taxon>Actinomycetota</taxon>
        <taxon>Actinomycetes</taxon>
        <taxon>Micrococcales</taxon>
        <taxon>Intrasporangiaceae</taxon>
        <taxon>Lapillicoccus</taxon>
    </lineage>
</organism>